<dbReference type="Proteomes" id="UP000559117">
    <property type="component" value="Unassembled WGS sequence"/>
</dbReference>
<keyword evidence="1" id="KW-0472">Membrane</keyword>
<reference evidence="2 3" key="1">
    <citation type="submission" date="2020-08" db="EMBL/GenBank/DDBJ databases">
        <title>Genomic Encyclopedia of Type Strains, Phase IV (KMG-IV): sequencing the most valuable type-strain genomes for metagenomic binning, comparative biology and taxonomic classification.</title>
        <authorList>
            <person name="Goeker M."/>
        </authorList>
    </citation>
    <scope>NUCLEOTIDE SEQUENCE [LARGE SCALE GENOMIC DNA]</scope>
    <source>
        <strain evidence="2 3">DSM 24661</strain>
    </source>
</reference>
<proteinExistence type="predicted"/>
<evidence type="ECO:0000313" key="3">
    <source>
        <dbReference type="Proteomes" id="UP000559117"/>
    </source>
</evidence>
<comment type="caution">
    <text evidence="2">The sequence shown here is derived from an EMBL/GenBank/DDBJ whole genome shotgun (WGS) entry which is preliminary data.</text>
</comment>
<feature type="transmembrane region" description="Helical" evidence="1">
    <location>
        <begin position="21"/>
        <end position="42"/>
    </location>
</feature>
<keyword evidence="1" id="KW-1133">Transmembrane helix</keyword>
<protein>
    <submittedName>
        <fullName evidence="2">Uncharacterized protein</fullName>
    </submittedName>
</protein>
<evidence type="ECO:0000313" key="2">
    <source>
        <dbReference type="EMBL" id="MBB5337295.1"/>
    </source>
</evidence>
<dbReference type="EMBL" id="JACHFH010000041">
    <property type="protein sequence ID" value="MBB5337295.1"/>
    <property type="molecule type" value="Genomic_DNA"/>
</dbReference>
<accession>A0A840UY38</accession>
<keyword evidence="1" id="KW-0812">Transmembrane</keyword>
<organism evidence="2 3">
    <name type="scientific">Pectinatus brassicae</name>
    <dbReference type="NCBI Taxonomy" id="862415"/>
    <lineage>
        <taxon>Bacteria</taxon>
        <taxon>Bacillati</taxon>
        <taxon>Bacillota</taxon>
        <taxon>Negativicutes</taxon>
        <taxon>Selenomonadales</taxon>
        <taxon>Selenomonadaceae</taxon>
        <taxon>Pectinatus</taxon>
    </lineage>
</organism>
<name>A0A840UY38_9FIRM</name>
<gene>
    <name evidence="2" type="ORF">HNR32_002455</name>
</gene>
<evidence type="ECO:0000256" key="1">
    <source>
        <dbReference type="SAM" id="Phobius"/>
    </source>
</evidence>
<keyword evidence="3" id="KW-1185">Reference proteome</keyword>
<dbReference type="AlphaFoldDB" id="A0A840UY38"/>
<sequence length="45" mass="5183">MAKKQKYTGSVKSKIVGNLQYAGKTYFAYIFIITENMVFNLIDMN</sequence>